<dbReference type="AlphaFoldDB" id="A0A852TWH1"/>
<evidence type="ECO:0000313" key="2">
    <source>
        <dbReference type="EMBL" id="NYE48081.1"/>
    </source>
</evidence>
<evidence type="ECO:0000313" key="3">
    <source>
        <dbReference type="Proteomes" id="UP000589036"/>
    </source>
</evidence>
<keyword evidence="1" id="KW-1133">Transmembrane helix</keyword>
<keyword evidence="3" id="KW-1185">Reference proteome</keyword>
<evidence type="ECO:0000256" key="1">
    <source>
        <dbReference type="SAM" id="Phobius"/>
    </source>
</evidence>
<keyword evidence="1" id="KW-0472">Membrane</keyword>
<dbReference type="RefSeq" id="WP_179643930.1">
    <property type="nucleotide sequence ID" value="NZ_BAAAYY010000016.1"/>
</dbReference>
<accession>A0A852TWH1</accession>
<organism evidence="2 3">
    <name type="scientific">Spinactinospora alkalitolerans</name>
    <dbReference type="NCBI Taxonomy" id="687207"/>
    <lineage>
        <taxon>Bacteria</taxon>
        <taxon>Bacillati</taxon>
        <taxon>Actinomycetota</taxon>
        <taxon>Actinomycetes</taxon>
        <taxon>Streptosporangiales</taxon>
        <taxon>Nocardiopsidaceae</taxon>
        <taxon>Spinactinospora</taxon>
    </lineage>
</organism>
<name>A0A852TWH1_9ACTN</name>
<dbReference type="EMBL" id="JACCCC010000001">
    <property type="protein sequence ID" value="NYE48081.1"/>
    <property type="molecule type" value="Genomic_DNA"/>
</dbReference>
<reference evidence="2 3" key="1">
    <citation type="submission" date="2020-07" db="EMBL/GenBank/DDBJ databases">
        <title>Sequencing the genomes of 1000 actinobacteria strains.</title>
        <authorList>
            <person name="Klenk H.-P."/>
        </authorList>
    </citation>
    <scope>NUCLEOTIDE SEQUENCE [LARGE SCALE GENOMIC DNA]</scope>
    <source>
        <strain evidence="2 3">CXB654</strain>
    </source>
</reference>
<gene>
    <name evidence="2" type="ORF">HDA32_003201</name>
</gene>
<feature type="transmembrane region" description="Helical" evidence="1">
    <location>
        <begin position="30"/>
        <end position="48"/>
    </location>
</feature>
<keyword evidence="1" id="KW-0812">Transmembrane</keyword>
<protein>
    <submittedName>
        <fullName evidence="2">Uncharacterized protein</fullName>
    </submittedName>
</protein>
<proteinExistence type="predicted"/>
<sequence length="59" mass="6209">MNRVLGVLVTSAACGFAAVAASVATLGFVWWLWAWWAVLAAVTVTLLLSARSLERAASC</sequence>
<comment type="caution">
    <text evidence="2">The sequence shown here is derived from an EMBL/GenBank/DDBJ whole genome shotgun (WGS) entry which is preliminary data.</text>
</comment>
<dbReference type="Proteomes" id="UP000589036">
    <property type="component" value="Unassembled WGS sequence"/>
</dbReference>